<dbReference type="Proteomes" id="UP000829685">
    <property type="component" value="Unassembled WGS sequence"/>
</dbReference>
<protein>
    <submittedName>
        <fullName evidence="1">Uncharacterized protein</fullName>
    </submittedName>
</protein>
<dbReference type="AlphaFoldDB" id="A0A9Q0AH46"/>
<comment type="caution">
    <text evidence="1">The sequence shown here is derived from an EMBL/GenBank/DDBJ whole genome shotgun (WGS) entry which is preliminary data.</text>
</comment>
<gene>
    <name evidence="2" type="ORF">JX265_013962</name>
    <name evidence="1" type="ORF">JX265_013983</name>
</gene>
<dbReference type="EMBL" id="JAFIMR010000101">
    <property type="protein sequence ID" value="KAI1847470.1"/>
    <property type="molecule type" value="Genomic_DNA"/>
</dbReference>
<sequence>MLPRRPTVELRQDPTYFKDELIPEIIHIEGYIERVDKASKQAIFKLTPCSINALIQYHRAVHCLDGEADESKRTHAAEIHKLFMQSIHHFSHSASVLEEMEADGTGELPCKESEDVKVRIWRLAFSVWPAGWTRRE</sequence>
<accession>A0A9Q0AH46</accession>
<reference evidence="1" key="1">
    <citation type="submission" date="2021-03" db="EMBL/GenBank/DDBJ databases">
        <title>Revisited historic fungal species revealed as producer of novel bioactive compounds through whole genome sequencing and comparative genomics.</title>
        <authorList>
            <person name="Vignolle G.A."/>
            <person name="Hochenegger N."/>
            <person name="Mach R.L."/>
            <person name="Mach-Aigner A.R."/>
            <person name="Javad Rahimi M."/>
            <person name="Salim K.A."/>
            <person name="Chan C.M."/>
            <person name="Lim L.B.L."/>
            <person name="Cai F."/>
            <person name="Druzhinina I.S."/>
            <person name="U'Ren J.M."/>
            <person name="Derntl C."/>
        </authorList>
    </citation>
    <scope>NUCLEOTIDE SEQUENCE</scope>
    <source>
        <strain evidence="1">TUCIM 5799</strain>
    </source>
</reference>
<proteinExistence type="predicted"/>
<dbReference type="EMBL" id="JAFIMR010000104">
    <property type="protein sequence ID" value="KAI1847295.1"/>
    <property type="molecule type" value="Genomic_DNA"/>
</dbReference>
<name>A0A9Q0AH46_9PEZI</name>
<evidence type="ECO:0000313" key="1">
    <source>
        <dbReference type="EMBL" id="KAI1847295.1"/>
    </source>
</evidence>
<organism evidence="1 3">
    <name type="scientific">Neoarthrinium moseri</name>
    <dbReference type="NCBI Taxonomy" id="1658444"/>
    <lineage>
        <taxon>Eukaryota</taxon>
        <taxon>Fungi</taxon>
        <taxon>Dikarya</taxon>
        <taxon>Ascomycota</taxon>
        <taxon>Pezizomycotina</taxon>
        <taxon>Sordariomycetes</taxon>
        <taxon>Xylariomycetidae</taxon>
        <taxon>Amphisphaeriales</taxon>
        <taxon>Apiosporaceae</taxon>
        <taxon>Neoarthrinium</taxon>
    </lineage>
</organism>
<evidence type="ECO:0000313" key="2">
    <source>
        <dbReference type="EMBL" id="KAI1847470.1"/>
    </source>
</evidence>
<keyword evidence="3" id="KW-1185">Reference proteome</keyword>
<evidence type="ECO:0000313" key="3">
    <source>
        <dbReference type="Proteomes" id="UP000829685"/>
    </source>
</evidence>